<feature type="binding site" evidence="3">
    <location>
        <position position="142"/>
    </location>
    <ligand>
        <name>a divalent metal cation</name>
        <dbReference type="ChEBI" id="CHEBI:60240"/>
    </ligand>
</feature>
<protein>
    <submittedName>
        <fullName evidence="4">Damage-inducible protein DinB</fullName>
    </submittedName>
</protein>
<accession>A0A916QUY2</accession>
<dbReference type="PANTHER" id="PTHR37302:SF1">
    <property type="entry name" value="PROTEIN DINB"/>
    <property type="match status" value="1"/>
</dbReference>
<dbReference type="AlphaFoldDB" id="A0A916QUY2"/>
<dbReference type="Pfam" id="PF05163">
    <property type="entry name" value="DinB"/>
    <property type="match status" value="1"/>
</dbReference>
<evidence type="ECO:0000256" key="3">
    <source>
        <dbReference type="PIRSR" id="PIRSR607837-1"/>
    </source>
</evidence>
<evidence type="ECO:0000256" key="2">
    <source>
        <dbReference type="ARBA" id="ARBA00022723"/>
    </source>
</evidence>
<evidence type="ECO:0000256" key="1">
    <source>
        <dbReference type="ARBA" id="ARBA00008635"/>
    </source>
</evidence>
<dbReference type="InterPro" id="IPR007837">
    <property type="entry name" value="DinB"/>
</dbReference>
<reference evidence="4" key="2">
    <citation type="submission" date="2020-09" db="EMBL/GenBank/DDBJ databases">
        <authorList>
            <person name="Sun Q."/>
            <person name="Zhou Y."/>
        </authorList>
    </citation>
    <scope>NUCLEOTIDE SEQUENCE</scope>
    <source>
        <strain evidence="4">CGMCC 1.15880</strain>
    </source>
</reference>
<feature type="binding site" evidence="3">
    <location>
        <position position="138"/>
    </location>
    <ligand>
        <name>a divalent metal cation</name>
        <dbReference type="ChEBI" id="CHEBI:60240"/>
    </ligand>
</feature>
<dbReference type="InterPro" id="IPR034660">
    <property type="entry name" value="DinB/YfiT-like"/>
</dbReference>
<dbReference type="EMBL" id="BMKA01000001">
    <property type="protein sequence ID" value="GGA09366.1"/>
    <property type="molecule type" value="Genomic_DNA"/>
</dbReference>
<sequence length="168" mass="18876">MVMTVDWLRMMARYNEWQNGWMVPAAATLTDAQRLQDRGAFFGSISATLCHILWADTLWMSRFDGGAGPTVPGAQSTEYHKDWDSFCTQRKLTDQRIVDWVAGLSDGDMSGSITWFSGLKQSDISQAKSLIYTHLFNHQTHHRGQVHAMLTQAGVKTADTDLVFMESA</sequence>
<dbReference type="Proteomes" id="UP000628017">
    <property type="component" value="Unassembled WGS sequence"/>
</dbReference>
<organism evidence="4 5">
    <name type="scientific">Neptunicoccus cionae</name>
    <dbReference type="NCBI Taxonomy" id="2035344"/>
    <lineage>
        <taxon>Bacteria</taxon>
        <taxon>Pseudomonadati</taxon>
        <taxon>Pseudomonadota</taxon>
        <taxon>Alphaproteobacteria</taxon>
        <taxon>Rhodobacterales</taxon>
        <taxon>Paracoccaceae</taxon>
        <taxon>Neptunicoccus</taxon>
    </lineage>
</organism>
<dbReference type="RefSeq" id="WP_229678410.1">
    <property type="nucleotide sequence ID" value="NZ_BMKA01000001.1"/>
</dbReference>
<dbReference type="Gene3D" id="1.20.120.450">
    <property type="entry name" value="dinb family like domain"/>
    <property type="match status" value="1"/>
</dbReference>
<keyword evidence="2 3" id="KW-0479">Metal-binding</keyword>
<keyword evidence="5" id="KW-1185">Reference proteome</keyword>
<name>A0A916QUY2_9RHOB</name>
<dbReference type="SUPFAM" id="SSF109854">
    <property type="entry name" value="DinB/YfiT-like putative metalloenzymes"/>
    <property type="match status" value="1"/>
</dbReference>
<comment type="caution">
    <text evidence="4">The sequence shown here is derived from an EMBL/GenBank/DDBJ whole genome shotgun (WGS) entry which is preliminary data.</text>
</comment>
<evidence type="ECO:0000313" key="4">
    <source>
        <dbReference type="EMBL" id="GGA09366.1"/>
    </source>
</evidence>
<reference evidence="4" key="1">
    <citation type="journal article" date="2014" name="Int. J. Syst. Evol. Microbiol.">
        <title>Complete genome sequence of Corynebacterium casei LMG S-19264T (=DSM 44701T), isolated from a smear-ripened cheese.</title>
        <authorList>
            <consortium name="US DOE Joint Genome Institute (JGI-PGF)"/>
            <person name="Walter F."/>
            <person name="Albersmeier A."/>
            <person name="Kalinowski J."/>
            <person name="Ruckert C."/>
        </authorList>
    </citation>
    <scope>NUCLEOTIDE SEQUENCE</scope>
    <source>
        <strain evidence="4">CGMCC 1.15880</strain>
    </source>
</reference>
<dbReference type="GO" id="GO:0046872">
    <property type="term" value="F:metal ion binding"/>
    <property type="evidence" value="ECO:0007669"/>
    <property type="project" value="UniProtKB-KW"/>
</dbReference>
<proteinExistence type="inferred from homology"/>
<comment type="similarity">
    <text evidence="1">Belongs to the DinB family.</text>
</comment>
<feature type="binding site" evidence="3">
    <location>
        <position position="51"/>
    </location>
    <ligand>
        <name>a divalent metal cation</name>
        <dbReference type="ChEBI" id="CHEBI:60240"/>
    </ligand>
</feature>
<gene>
    <name evidence="4" type="ORF">GCM10011498_06630</name>
</gene>
<evidence type="ECO:0000313" key="5">
    <source>
        <dbReference type="Proteomes" id="UP000628017"/>
    </source>
</evidence>
<dbReference type="PANTHER" id="PTHR37302">
    <property type="entry name" value="SLR1116 PROTEIN"/>
    <property type="match status" value="1"/>
</dbReference>